<proteinExistence type="predicted"/>
<evidence type="ECO:0000313" key="3">
    <source>
        <dbReference type="EnsemblPlants" id="LPERR09G04500.1"/>
    </source>
</evidence>
<sequence length="452" mass="51303">MANDKAACSSNNSSSSKKAPARPAPPTTVHDIPDKLLELILINLTSSLHLVRAAATCRRWRRIITHTNFLIGITRPTPHPLAGHYHRRLHPPPPQPNNPKHHHIKFIPSSPDQLPFTGSLDFLPADSGGISRWEIIDSCGSLLLLSKKKSGSRTRRGLFPDLVVCEPVTRRYKAIPRMEGMEHHHCVAVFLLDADHSIATFRLTCVLYQPYFGVSEDVGTVKVCVYREDVWNWTRYMKPINDFEPPRLFEWYVVTEMRPGWKRRIHLHGRDSLRFLGHAEGYVFWAIKEHDDSLLVLDDYMNNFDIFSLSDGVRGSEVQAIVDVNGDDHDNVRIVTLEGDILRVVNWMYKFDVILLEKSLNLVEATCKLQGYKEGYFCSGAKVVTVSTSAAILMPVEETWMVSVDLETMEVVECKYASVAYPCELPWPPTLRACPVRCNRWGSGRCSHICVC</sequence>
<evidence type="ECO:0000313" key="4">
    <source>
        <dbReference type="Proteomes" id="UP000032180"/>
    </source>
</evidence>
<dbReference type="SMART" id="SM00256">
    <property type="entry name" value="FBOX"/>
    <property type="match status" value="1"/>
</dbReference>
<evidence type="ECO:0000259" key="2">
    <source>
        <dbReference type="PROSITE" id="PS50181"/>
    </source>
</evidence>
<dbReference type="SUPFAM" id="SSF81383">
    <property type="entry name" value="F-box domain"/>
    <property type="match status" value="1"/>
</dbReference>
<organism evidence="3 4">
    <name type="scientific">Leersia perrieri</name>
    <dbReference type="NCBI Taxonomy" id="77586"/>
    <lineage>
        <taxon>Eukaryota</taxon>
        <taxon>Viridiplantae</taxon>
        <taxon>Streptophyta</taxon>
        <taxon>Embryophyta</taxon>
        <taxon>Tracheophyta</taxon>
        <taxon>Spermatophyta</taxon>
        <taxon>Magnoliopsida</taxon>
        <taxon>Liliopsida</taxon>
        <taxon>Poales</taxon>
        <taxon>Poaceae</taxon>
        <taxon>BOP clade</taxon>
        <taxon>Oryzoideae</taxon>
        <taxon>Oryzeae</taxon>
        <taxon>Oryzinae</taxon>
        <taxon>Leersia</taxon>
    </lineage>
</organism>
<feature type="region of interest" description="Disordered" evidence="1">
    <location>
        <begin position="1"/>
        <end position="29"/>
    </location>
</feature>
<reference evidence="4" key="2">
    <citation type="submission" date="2013-12" db="EMBL/GenBank/DDBJ databases">
        <authorList>
            <person name="Yu Y."/>
            <person name="Lee S."/>
            <person name="de Baynast K."/>
            <person name="Wissotski M."/>
            <person name="Liu L."/>
            <person name="Talag J."/>
            <person name="Goicoechea J."/>
            <person name="Angelova A."/>
            <person name="Jetty R."/>
            <person name="Kudrna D."/>
            <person name="Golser W."/>
            <person name="Rivera L."/>
            <person name="Zhang J."/>
            <person name="Wing R."/>
        </authorList>
    </citation>
    <scope>NUCLEOTIDE SEQUENCE</scope>
</reference>
<feature type="compositionally biased region" description="Low complexity" evidence="1">
    <location>
        <begin position="1"/>
        <end position="18"/>
    </location>
</feature>
<dbReference type="PROSITE" id="PS50181">
    <property type="entry name" value="FBOX"/>
    <property type="match status" value="1"/>
</dbReference>
<dbReference type="HOGENOM" id="CLU_038427_0_0_1"/>
<reference evidence="3" key="3">
    <citation type="submission" date="2015-04" db="UniProtKB">
        <authorList>
            <consortium name="EnsemblPlants"/>
        </authorList>
    </citation>
    <scope>IDENTIFICATION</scope>
</reference>
<keyword evidence="4" id="KW-1185">Reference proteome</keyword>
<dbReference type="AlphaFoldDB" id="A0A0D9XCP5"/>
<dbReference type="InterPro" id="IPR036047">
    <property type="entry name" value="F-box-like_dom_sf"/>
</dbReference>
<dbReference type="eggNOG" id="ENOG502R449">
    <property type="taxonomic scope" value="Eukaryota"/>
</dbReference>
<name>A0A0D9XCP5_9ORYZ</name>
<protein>
    <recommendedName>
        <fullName evidence="2">F-box domain-containing protein</fullName>
    </recommendedName>
</protein>
<evidence type="ECO:0000256" key="1">
    <source>
        <dbReference type="SAM" id="MobiDB-lite"/>
    </source>
</evidence>
<dbReference type="PANTHER" id="PTHR33207">
    <property type="entry name" value="F-BOX DOMAIN CONTAINING PROTEIN-RELATED"/>
    <property type="match status" value="1"/>
</dbReference>
<feature type="domain" description="F-box" evidence="2">
    <location>
        <begin position="26"/>
        <end position="73"/>
    </location>
</feature>
<accession>A0A0D9XCP5</accession>
<dbReference type="Gramene" id="LPERR09G04500.1">
    <property type="protein sequence ID" value="LPERR09G04500.1"/>
    <property type="gene ID" value="LPERR09G04500"/>
</dbReference>
<dbReference type="Proteomes" id="UP000032180">
    <property type="component" value="Chromosome 9"/>
</dbReference>
<reference evidence="3 4" key="1">
    <citation type="submission" date="2012-08" db="EMBL/GenBank/DDBJ databases">
        <title>Oryza genome evolution.</title>
        <authorList>
            <person name="Wing R.A."/>
        </authorList>
    </citation>
    <scope>NUCLEOTIDE SEQUENCE</scope>
</reference>
<dbReference type="InterPro" id="IPR001810">
    <property type="entry name" value="F-box_dom"/>
</dbReference>
<dbReference type="EnsemblPlants" id="LPERR09G04500.1">
    <property type="protein sequence ID" value="LPERR09G04500.1"/>
    <property type="gene ID" value="LPERR09G04500"/>
</dbReference>
<dbReference type="Pfam" id="PF12937">
    <property type="entry name" value="F-box-like"/>
    <property type="match status" value="1"/>
</dbReference>